<feature type="domain" description="Dynamin-type G" evidence="5">
    <location>
        <begin position="34"/>
        <end position="307"/>
    </location>
</feature>
<dbReference type="GO" id="GO:0048312">
    <property type="term" value="P:intracellular distribution of mitochondria"/>
    <property type="evidence" value="ECO:0007669"/>
    <property type="project" value="TreeGrafter"/>
</dbReference>
<dbReference type="InterPro" id="IPR022812">
    <property type="entry name" value="Dynamin"/>
</dbReference>
<feature type="compositionally biased region" description="Acidic residues" evidence="3">
    <location>
        <begin position="416"/>
        <end position="434"/>
    </location>
</feature>
<dbReference type="GO" id="GO:0016020">
    <property type="term" value="C:membrane"/>
    <property type="evidence" value="ECO:0007669"/>
    <property type="project" value="TreeGrafter"/>
</dbReference>
<dbReference type="InterPro" id="IPR001401">
    <property type="entry name" value="Dynamin_GTPase"/>
</dbReference>
<dbReference type="Proteomes" id="UP001147760">
    <property type="component" value="Unassembled WGS sequence"/>
</dbReference>
<dbReference type="Pfam" id="PF01031">
    <property type="entry name" value="Dynamin_M"/>
    <property type="match status" value="1"/>
</dbReference>
<dbReference type="PROSITE" id="PS51388">
    <property type="entry name" value="GED"/>
    <property type="match status" value="1"/>
</dbReference>
<dbReference type="InterPro" id="IPR027417">
    <property type="entry name" value="P-loop_NTPase"/>
</dbReference>
<evidence type="ECO:0000259" key="4">
    <source>
        <dbReference type="PROSITE" id="PS51388"/>
    </source>
</evidence>
<dbReference type="OrthoDB" id="415706at2759"/>
<dbReference type="GO" id="GO:0016559">
    <property type="term" value="P:peroxisome fission"/>
    <property type="evidence" value="ECO:0007669"/>
    <property type="project" value="TreeGrafter"/>
</dbReference>
<accession>A0A9W9WZM6</accession>
<dbReference type="PANTHER" id="PTHR11566:SF215">
    <property type="entry name" value="DYNAMIN GTPASE"/>
    <property type="match status" value="1"/>
</dbReference>
<dbReference type="Gene3D" id="3.40.50.300">
    <property type="entry name" value="P-loop containing nucleotide triphosphate hydrolases"/>
    <property type="match status" value="1"/>
</dbReference>
<dbReference type="GO" id="GO:0008017">
    <property type="term" value="F:microtubule binding"/>
    <property type="evidence" value="ECO:0007669"/>
    <property type="project" value="TreeGrafter"/>
</dbReference>
<sequence length="669" mass="75578">MAVMSTLKLPGQGLGDPVLLDKIDQLLACNLAGYVNLLQLVVVGDQSSEKSSVLEGLTKLPFPRDSELCTRFATHIIFRRTQAHTKRSISASIIPAYGKPAEHVSRLAAWKATHMESLDSESFARTMHEVHETMDVFRLEICGPEEDNLSIIDVPGIFKNTTDGLTTKQDMKMVKDMVLSYMRNPRSIMLTVFPANVDIATQENLEMARECDPEGSRTQGVFTKGAEDKFIDLVEGKTSSLKLGWIVVRNAGQQQLLDQDSNRDVVESQFFREAHPWNNLVKDKVGIASLKTCLQEVQTTQIRREFPKACRMRAEVGRKLKAMKQDLSALGIERSTPEQRRNFLLDIIVKFQNIVSQAMATSYGTHGLFEKDEDTRLATIVRNRMDVFKSDMEEYGFEYRFLNWTPTGVGPKAEPDSGDSEDSDDDDDEDEEADGIPVRKNLNASEHSGTIDDILHEQVNIRKPRGDSILAWIEDQYGASRGFELGTFQTSLLCTIVNKQSGKWTDLALGYVSDVIDIMHTFILKVLLSICPDEQIRDKFLVDELSKRYKEAMDQAQMILEVERMNLMTLDNKFQQTLDIAQKRSHQEQYEIVKVASKRFIDNICMQATGYCLLTGPCKPLGLFSPQFVADLEENQLMDIAGEDATLSRRRAQLKMGIQDLETGRKIMM</sequence>
<dbReference type="GO" id="GO:0006897">
    <property type="term" value="P:endocytosis"/>
    <property type="evidence" value="ECO:0007669"/>
    <property type="project" value="TreeGrafter"/>
</dbReference>
<dbReference type="Pfam" id="PF00350">
    <property type="entry name" value="Dynamin_N"/>
    <property type="match status" value="1"/>
</dbReference>
<dbReference type="PANTHER" id="PTHR11566">
    <property type="entry name" value="DYNAMIN"/>
    <property type="match status" value="1"/>
</dbReference>
<dbReference type="PRINTS" id="PR00195">
    <property type="entry name" value="DYNAMIN"/>
</dbReference>
<dbReference type="GO" id="GO:0000266">
    <property type="term" value="P:mitochondrial fission"/>
    <property type="evidence" value="ECO:0007669"/>
    <property type="project" value="TreeGrafter"/>
</dbReference>
<dbReference type="AlphaFoldDB" id="A0A9W9WZM6"/>
<dbReference type="InterPro" id="IPR030381">
    <property type="entry name" value="G_DYNAMIN_dom"/>
</dbReference>
<evidence type="ECO:0008006" key="8">
    <source>
        <dbReference type="Google" id="ProtNLM"/>
    </source>
</evidence>
<dbReference type="GO" id="GO:0003924">
    <property type="term" value="F:GTPase activity"/>
    <property type="evidence" value="ECO:0007669"/>
    <property type="project" value="InterPro"/>
</dbReference>
<keyword evidence="7" id="KW-1185">Reference proteome</keyword>
<dbReference type="CDD" id="cd08771">
    <property type="entry name" value="DLP_1"/>
    <property type="match status" value="1"/>
</dbReference>
<gene>
    <name evidence="6" type="ORF">N7530_004640</name>
</gene>
<dbReference type="EMBL" id="JAPWDO010000003">
    <property type="protein sequence ID" value="KAJ5479131.1"/>
    <property type="molecule type" value="Genomic_DNA"/>
</dbReference>
<organism evidence="6 7">
    <name type="scientific">Penicillium desertorum</name>
    <dbReference type="NCBI Taxonomy" id="1303715"/>
    <lineage>
        <taxon>Eukaryota</taxon>
        <taxon>Fungi</taxon>
        <taxon>Dikarya</taxon>
        <taxon>Ascomycota</taxon>
        <taxon>Pezizomycotina</taxon>
        <taxon>Eurotiomycetes</taxon>
        <taxon>Eurotiomycetidae</taxon>
        <taxon>Eurotiales</taxon>
        <taxon>Aspergillaceae</taxon>
        <taxon>Penicillium</taxon>
    </lineage>
</organism>
<name>A0A9W9WZM6_9EURO</name>
<evidence type="ECO:0000256" key="2">
    <source>
        <dbReference type="ARBA" id="ARBA00023134"/>
    </source>
</evidence>
<evidence type="ECO:0000256" key="3">
    <source>
        <dbReference type="SAM" id="MobiDB-lite"/>
    </source>
</evidence>
<evidence type="ECO:0000259" key="5">
    <source>
        <dbReference type="PROSITE" id="PS51718"/>
    </source>
</evidence>
<keyword evidence="1" id="KW-0547">Nucleotide-binding</keyword>
<evidence type="ECO:0000256" key="1">
    <source>
        <dbReference type="ARBA" id="ARBA00022741"/>
    </source>
</evidence>
<reference evidence="6" key="1">
    <citation type="submission" date="2022-12" db="EMBL/GenBank/DDBJ databases">
        <authorList>
            <person name="Petersen C."/>
        </authorList>
    </citation>
    <scope>NUCLEOTIDE SEQUENCE</scope>
    <source>
        <strain evidence="6">IBT 17660</strain>
    </source>
</reference>
<evidence type="ECO:0000313" key="6">
    <source>
        <dbReference type="EMBL" id="KAJ5479131.1"/>
    </source>
</evidence>
<proteinExistence type="predicted"/>
<dbReference type="SMART" id="SM00053">
    <property type="entry name" value="DYNc"/>
    <property type="match status" value="1"/>
</dbReference>
<dbReference type="PROSITE" id="PS51718">
    <property type="entry name" value="G_DYNAMIN_2"/>
    <property type="match status" value="1"/>
</dbReference>
<dbReference type="GO" id="GO:0005874">
    <property type="term" value="C:microtubule"/>
    <property type="evidence" value="ECO:0007669"/>
    <property type="project" value="TreeGrafter"/>
</dbReference>
<reference evidence="6" key="2">
    <citation type="journal article" date="2023" name="IMA Fungus">
        <title>Comparative genomic study of the Penicillium genus elucidates a diverse pangenome and 15 lateral gene transfer events.</title>
        <authorList>
            <person name="Petersen C."/>
            <person name="Sorensen T."/>
            <person name="Nielsen M.R."/>
            <person name="Sondergaard T.E."/>
            <person name="Sorensen J.L."/>
            <person name="Fitzpatrick D.A."/>
            <person name="Frisvad J.C."/>
            <person name="Nielsen K.L."/>
        </authorList>
    </citation>
    <scope>NUCLEOTIDE SEQUENCE</scope>
    <source>
        <strain evidence="6">IBT 17660</strain>
    </source>
</reference>
<dbReference type="InterPro" id="IPR020850">
    <property type="entry name" value="GED_dom"/>
</dbReference>
<protein>
    <recommendedName>
        <fullName evidence="8">GED domain-containing protein</fullName>
    </recommendedName>
</protein>
<comment type="caution">
    <text evidence="6">The sequence shown here is derived from an EMBL/GenBank/DDBJ whole genome shotgun (WGS) entry which is preliminary data.</text>
</comment>
<evidence type="ECO:0000313" key="7">
    <source>
        <dbReference type="Proteomes" id="UP001147760"/>
    </source>
</evidence>
<dbReference type="InterPro" id="IPR045063">
    <property type="entry name" value="Dynamin_N"/>
</dbReference>
<feature type="region of interest" description="Disordered" evidence="3">
    <location>
        <begin position="408"/>
        <end position="442"/>
    </location>
</feature>
<keyword evidence="2" id="KW-0342">GTP-binding</keyword>
<feature type="domain" description="GED" evidence="4">
    <location>
        <begin position="582"/>
        <end position="669"/>
    </location>
</feature>
<dbReference type="GO" id="GO:0005739">
    <property type="term" value="C:mitochondrion"/>
    <property type="evidence" value="ECO:0007669"/>
    <property type="project" value="TreeGrafter"/>
</dbReference>
<dbReference type="SUPFAM" id="SSF52540">
    <property type="entry name" value="P-loop containing nucleoside triphosphate hydrolases"/>
    <property type="match status" value="1"/>
</dbReference>
<dbReference type="GO" id="GO:0005525">
    <property type="term" value="F:GTP binding"/>
    <property type="evidence" value="ECO:0007669"/>
    <property type="project" value="InterPro"/>
</dbReference>
<dbReference type="InterPro" id="IPR000375">
    <property type="entry name" value="Dynamin_stalk"/>
</dbReference>